<dbReference type="PROSITE" id="PS50889">
    <property type="entry name" value="S4"/>
    <property type="match status" value="1"/>
</dbReference>
<dbReference type="NCBIfam" id="TIGR00234">
    <property type="entry name" value="tyrS"/>
    <property type="match status" value="1"/>
</dbReference>
<organism evidence="12 13">
    <name type="scientific">Candidatus Amesbacteria bacterium RIFOXYB1_FULL_44_23</name>
    <dbReference type="NCBI Taxonomy" id="1797263"/>
    <lineage>
        <taxon>Bacteria</taxon>
        <taxon>Candidatus Amesiibacteriota</taxon>
    </lineage>
</organism>
<dbReference type="PANTHER" id="PTHR11766:SF1">
    <property type="entry name" value="TYROSINE--TRNA LIGASE"/>
    <property type="match status" value="1"/>
</dbReference>
<evidence type="ECO:0000256" key="4">
    <source>
        <dbReference type="ARBA" id="ARBA00022840"/>
    </source>
</evidence>
<dbReference type="Gene3D" id="3.40.50.620">
    <property type="entry name" value="HUPs"/>
    <property type="match status" value="1"/>
</dbReference>
<name>A0A1F4ZRJ1_9BACT</name>
<sequence length="391" mass="43735">MDTISDFLTRNVNNIIPGKSELENALRGSRKIKAYLGIDPTSTNIHLGHAVPLRKLQSLLDLGHQVVFLIGDFTTLVGDNSDKESERPILTEEQIASNFATYQAQASKFLDFSRVEVVHNSSWLKNLTFGQVVKLCQAFTLNDYIGREIMKKKLNSGTSIRLDELLYPIMQGYDSYYLDADLQIGGPDQTFNMQAGRTLQKKLRNKDAFVMSVDYLPGTDGRKMSKSWGNAVWLTDSPNDVFGKVMSINDDLIIPYFKFGTNLTIEKITDYDLALKSGENPMDIKKDLALQITSELHSRQDAFSAKTYFEATIQNKETPADIPDYVLTGKDDLKVLTILVERKLASSSSEARRLITQGGVKLDGQTISDYKSEVHPGVLSVGSRKFLRLIA</sequence>
<evidence type="ECO:0000313" key="13">
    <source>
        <dbReference type="Proteomes" id="UP000176424"/>
    </source>
</evidence>
<evidence type="ECO:0000256" key="8">
    <source>
        <dbReference type="NCBIfam" id="TIGR00234"/>
    </source>
</evidence>
<dbReference type="SUPFAM" id="SSF55174">
    <property type="entry name" value="Alpha-L RNA-binding motif"/>
    <property type="match status" value="1"/>
</dbReference>
<evidence type="ECO:0000313" key="12">
    <source>
        <dbReference type="EMBL" id="OGD08436.1"/>
    </source>
</evidence>
<keyword evidence="4 10" id="KW-0067">ATP-binding</keyword>
<evidence type="ECO:0000256" key="5">
    <source>
        <dbReference type="ARBA" id="ARBA00022917"/>
    </source>
</evidence>
<dbReference type="InterPro" id="IPR002307">
    <property type="entry name" value="Tyr-tRNA-ligase"/>
</dbReference>
<dbReference type="EC" id="6.1.1.1" evidence="1 8"/>
<dbReference type="GO" id="GO:0005829">
    <property type="term" value="C:cytosol"/>
    <property type="evidence" value="ECO:0007669"/>
    <property type="project" value="TreeGrafter"/>
</dbReference>
<evidence type="ECO:0000256" key="1">
    <source>
        <dbReference type="ARBA" id="ARBA00013160"/>
    </source>
</evidence>
<evidence type="ECO:0000256" key="10">
    <source>
        <dbReference type="RuleBase" id="RU363036"/>
    </source>
</evidence>
<evidence type="ECO:0000256" key="6">
    <source>
        <dbReference type="ARBA" id="ARBA00023146"/>
    </source>
</evidence>
<gene>
    <name evidence="12" type="ORF">A2397_00650</name>
</gene>
<evidence type="ECO:0000256" key="3">
    <source>
        <dbReference type="ARBA" id="ARBA00022741"/>
    </source>
</evidence>
<dbReference type="GO" id="GO:0004831">
    <property type="term" value="F:tyrosine-tRNA ligase activity"/>
    <property type="evidence" value="ECO:0007669"/>
    <property type="project" value="UniProtKB-UniRule"/>
</dbReference>
<dbReference type="PRINTS" id="PR01040">
    <property type="entry name" value="TRNASYNTHTYR"/>
</dbReference>
<dbReference type="Proteomes" id="UP000176424">
    <property type="component" value="Unassembled WGS sequence"/>
</dbReference>
<dbReference type="GO" id="GO:0005524">
    <property type="term" value="F:ATP binding"/>
    <property type="evidence" value="ECO:0007669"/>
    <property type="project" value="UniProtKB-KW"/>
</dbReference>
<dbReference type="SUPFAM" id="SSF52374">
    <property type="entry name" value="Nucleotidylyl transferase"/>
    <property type="match status" value="1"/>
</dbReference>
<comment type="caution">
    <text evidence="12">The sequence shown here is derived from an EMBL/GenBank/DDBJ whole genome shotgun (WGS) entry which is preliminary data.</text>
</comment>
<dbReference type="GO" id="GO:0006437">
    <property type="term" value="P:tyrosyl-tRNA aminoacylation"/>
    <property type="evidence" value="ECO:0007669"/>
    <property type="project" value="UniProtKB-UniRule"/>
</dbReference>
<comment type="similarity">
    <text evidence="10">Belongs to the class-I aminoacyl-tRNA synthetase family.</text>
</comment>
<keyword evidence="2 10" id="KW-0436">Ligase</keyword>
<keyword evidence="6 10" id="KW-0030">Aminoacyl-tRNA synthetase</keyword>
<evidence type="ECO:0000256" key="2">
    <source>
        <dbReference type="ARBA" id="ARBA00022598"/>
    </source>
</evidence>
<keyword evidence="5 10" id="KW-0648">Protein biosynthesis</keyword>
<dbReference type="CDD" id="cd00805">
    <property type="entry name" value="TyrRS_core"/>
    <property type="match status" value="1"/>
</dbReference>
<dbReference type="InterPro" id="IPR002942">
    <property type="entry name" value="S4_RNA-bd"/>
</dbReference>
<comment type="catalytic activity">
    <reaction evidence="7">
        <text>tRNA(Tyr) + L-tyrosine + ATP = L-tyrosyl-tRNA(Tyr) + AMP + diphosphate + H(+)</text>
        <dbReference type="Rhea" id="RHEA:10220"/>
        <dbReference type="Rhea" id="RHEA-COMP:9706"/>
        <dbReference type="Rhea" id="RHEA-COMP:9707"/>
        <dbReference type="ChEBI" id="CHEBI:15378"/>
        <dbReference type="ChEBI" id="CHEBI:30616"/>
        <dbReference type="ChEBI" id="CHEBI:33019"/>
        <dbReference type="ChEBI" id="CHEBI:58315"/>
        <dbReference type="ChEBI" id="CHEBI:78442"/>
        <dbReference type="ChEBI" id="CHEBI:78536"/>
        <dbReference type="ChEBI" id="CHEBI:456215"/>
        <dbReference type="EC" id="6.1.1.1"/>
    </reaction>
</comment>
<keyword evidence="9" id="KW-0694">RNA-binding</keyword>
<reference evidence="12 13" key="1">
    <citation type="journal article" date="2016" name="Nat. Commun.">
        <title>Thousands of microbial genomes shed light on interconnected biogeochemical processes in an aquifer system.</title>
        <authorList>
            <person name="Anantharaman K."/>
            <person name="Brown C.T."/>
            <person name="Hug L.A."/>
            <person name="Sharon I."/>
            <person name="Castelle C.J."/>
            <person name="Probst A.J."/>
            <person name="Thomas B.C."/>
            <person name="Singh A."/>
            <person name="Wilkins M.J."/>
            <person name="Karaoz U."/>
            <person name="Brodie E.L."/>
            <person name="Williams K.H."/>
            <person name="Hubbard S.S."/>
            <person name="Banfield J.F."/>
        </authorList>
    </citation>
    <scope>NUCLEOTIDE SEQUENCE [LARGE SCALE GENOMIC DNA]</scope>
</reference>
<evidence type="ECO:0000256" key="7">
    <source>
        <dbReference type="ARBA" id="ARBA00048248"/>
    </source>
</evidence>
<dbReference type="InterPro" id="IPR014729">
    <property type="entry name" value="Rossmann-like_a/b/a_fold"/>
</dbReference>
<dbReference type="GO" id="GO:0003723">
    <property type="term" value="F:RNA binding"/>
    <property type="evidence" value="ECO:0007669"/>
    <property type="project" value="UniProtKB-KW"/>
</dbReference>
<dbReference type="Pfam" id="PF00579">
    <property type="entry name" value="tRNA-synt_1b"/>
    <property type="match status" value="1"/>
</dbReference>
<dbReference type="Gene3D" id="1.10.240.10">
    <property type="entry name" value="Tyrosyl-Transfer RNA Synthetase"/>
    <property type="match status" value="1"/>
</dbReference>
<feature type="domain" description="RNA-binding S4" evidence="11">
    <location>
        <begin position="337"/>
        <end position="377"/>
    </location>
</feature>
<protein>
    <recommendedName>
        <fullName evidence="1 8">Tyrosine--tRNA ligase</fullName>
        <ecNumber evidence="1 8">6.1.1.1</ecNumber>
    </recommendedName>
</protein>
<proteinExistence type="inferred from homology"/>
<dbReference type="STRING" id="1797263.A2397_00650"/>
<evidence type="ECO:0000256" key="9">
    <source>
        <dbReference type="PROSITE-ProRule" id="PRU00182"/>
    </source>
</evidence>
<dbReference type="Pfam" id="PF01479">
    <property type="entry name" value="S4"/>
    <property type="match status" value="1"/>
</dbReference>
<dbReference type="AlphaFoldDB" id="A0A1F4ZRJ1"/>
<accession>A0A1F4ZRJ1</accession>
<evidence type="ECO:0000259" key="11">
    <source>
        <dbReference type="Pfam" id="PF01479"/>
    </source>
</evidence>
<dbReference type="EMBL" id="MEXR01000057">
    <property type="protein sequence ID" value="OGD08436.1"/>
    <property type="molecule type" value="Genomic_DNA"/>
</dbReference>
<dbReference type="Gene3D" id="3.10.290.10">
    <property type="entry name" value="RNA-binding S4 domain"/>
    <property type="match status" value="1"/>
</dbReference>
<dbReference type="InterPro" id="IPR002305">
    <property type="entry name" value="aa-tRNA-synth_Ic"/>
</dbReference>
<dbReference type="InterPro" id="IPR036986">
    <property type="entry name" value="S4_RNA-bd_sf"/>
</dbReference>
<dbReference type="PANTHER" id="PTHR11766">
    <property type="entry name" value="TYROSYL-TRNA SYNTHETASE"/>
    <property type="match status" value="1"/>
</dbReference>
<dbReference type="InterPro" id="IPR024088">
    <property type="entry name" value="Tyr-tRNA-ligase_bac-type"/>
</dbReference>
<keyword evidence="3 10" id="KW-0547">Nucleotide-binding</keyword>
<dbReference type="CDD" id="cd00165">
    <property type="entry name" value="S4"/>
    <property type="match status" value="1"/>
</dbReference>